<accession>A0A8X6LN65</accession>
<dbReference type="OrthoDB" id="207120at2759"/>
<evidence type="ECO:0000256" key="13">
    <source>
        <dbReference type="SAM" id="Phobius"/>
    </source>
</evidence>
<dbReference type="GO" id="GO:0071356">
    <property type="term" value="P:cellular response to tumor necrosis factor"/>
    <property type="evidence" value="ECO:0007669"/>
    <property type="project" value="TreeGrafter"/>
</dbReference>
<evidence type="ECO:0000256" key="7">
    <source>
        <dbReference type="ARBA" id="ARBA00022699"/>
    </source>
</evidence>
<gene>
    <name evidence="14" type="primary">wCauA_05530</name>
    <name evidence="14" type="ORF">TNCT_140981</name>
</gene>
<dbReference type="Pfam" id="PF12796">
    <property type="entry name" value="Ank_2"/>
    <property type="match status" value="1"/>
</dbReference>
<keyword evidence="13" id="KW-0812">Transmembrane</keyword>
<evidence type="ECO:0000313" key="14">
    <source>
        <dbReference type="EMBL" id="GFR14487.1"/>
    </source>
</evidence>
<evidence type="ECO:0000256" key="5">
    <source>
        <dbReference type="ARBA" id="ARBA00022537"/>
    </source>
</evidence>
<evidence type="ECO:0000256" key="11">
    <source>
        <dbReference type="ARBA" id="ARBA00023298"/>
    </source>
</evidence>
<protein>
    <submittedName>
        <fullName evidence="14">Ankyrin repeat domain-containing protein</fullName>
    </submittedName>
</protein>
<dbReference type="PANTHER" id="PTHR46680:SF3">
    <property type="entry name" value="NF-KAPPA-B INHIBITOR CACTUS"/>
    <property type="match status" value="1"/>
</dbReference>
<evidence type="ECO:0000256" key="12">
    <source>
        <dbReference type="PROSITE-ProRule" id="PRU00023"/>
    </source>
</evidence>
<dbReference type="InterPro" id="IPR051070">
    <property type="entry name" value="NF-kappa-B_inhibitor"/>
</dbReference>
<keyword evidence="11" id="KW-1053">Target membrane</keyword>
<feature type="repeat" description="ANK" evidence="12">
    <location>
        <begin position="125"/>
        <end position="157"/>
    </location>
</feature>
<keyword evidence="15" id="KW-1185">Reference proteome</keyword>
<keyword evidence="4" id="KW-0964">Secreted</keyword>
<feature type="repeat" description="ANK" evidence="12">
    <location>
        <begin position="58"/>
        <end position="90"/>
    </location>
</feature>
<dbReference type="Gene3D" id="1.25.40.20">
    <property type="entry name" value="Ankyrin repeat-containing domain"/>
    <property type="match status" value="1"/>
</dbReference>
<evidence type="ECO:0000256" key="3">
    <source>
        <dbReference type="ARBA" id="ARBA00022483"/>
    </source>
</evidence>
<evidence type="ECO:0000313" key="15">
    <source>
        <dbReference type="Proteomes" id="UP000887116"/>
    </source>
</evidence>
<comment type="caution">
    <text evidence="14">The sequence shown here is derived from an EMBL/GenBank/DDBJ whole genome shotgun (WGS) entry which is preliminary data.</text>
</comment>
<dbReference type="GO" id="GO:0051059">
    <property type="term" value="F:NF-kappaB binding"/>
    <property type="evidence" value="ECO:0007669"/>
    <property type="project" value="TreeGrafter"/>
</dbReference>
<evidence type="ECO:0000256" key="9">
    <source>
        <dbReference type="ARBA" id="ARBA00023028"/>
    </source>
</evidence>
<dbReference type="GO" id="GO:0044231">
    <property type="term" value="C:host cell presynaptic membrane"/>
    <property type="evidence" value="ECO:0007669"/>
    <property type="project" value="UniProtKB-KW"/>
</dbReference>
<keyword evidence="13" id="KW-1133">Transmembrane helix</keyword>
<evidence type="ECO:0000256" key="10">
    <source>
        <dbReference type="ARBA" id="ARBA00023043"/>
    </source>
</evidence>
<keyword evidence="9" id="KW-0638">Presynaptic neurotoxin</keyword>
<evidence type="ECO:0000256" key="6">
    <source>
        <dbReference type="ARBA" id="ARBA00022656"/>
    </source>
</evidence>
<keyword evidence="8" id="KW-0677">Repeat</keyword>
<feature type="repeat" description="ANK" evidence="12">
    <location>
        <begin position="92"/>
        <end position="124"/>
    </location>
</feature>
<organism evidence="14 15">
    <name type="scientific">Trichonephila clavata</name>
    <name type="common">Joro spider</name>
    <name type="synonym">Nephila clavata</name>
    <dbReference type="NCBI Taxonomy" id="2740835"/>
    <lineage>
        <taxon>Eukaryota</taxon>
        <taxon>Metazoa</taxon>
        <taxon>Ecdysozoa</taxon>
        <taxon>Arthropoda</taxon>
        <taxon>Chelicerata</taxon>
        <taxon>Arachnida</taxon>
        <taxon>Araneae</taxon>
        <taxon>Araneomorphae</taxon>
        <taxon>Entelegynae</taxon>
        <taxon>Araneoidea</taxon>
        <taxon>Nephilidae</taxon>
        <taxon>Trichonephila</taxon>
    </lineage>
</organism>
<dbReference type="PANTHER" id="PTHR46680">
    <property type="entry name" value="NF-KAPPA-B INHIBITOR ALPHA"/>
    <property type="match status" value="1"/>
</dbReference>
<evidence type="ECO:0000256" key="1">
    <source>
        <dbReference type="ARBA" id="ARBA00004175"/>
    </source>
</evidence>
<dbReference type="GO" id="GO:0044218">
    <property type="term" value="C:other organism cell membrane"/>
    <property type="evidence" value="ECO:0007669"/>
    <property type="project" value="UniProtKB-KW"/>
</dbReference>
<dbReference type="PROSITE" id="PS50088">
    <property type="entry name" value="ANK_REPEAT"/>
    <property type="match status" value="4"/>
</dbReference>
<dbReference type="InterPro" id="IPR002110">
    <property type="entry name" value="Ankyrin_rpt"/>
</dbReference>
<dbReference type="SUPFAM" id="SSF48403">
    <property type="entry name" value="Ankyrin repeat"/>
    <property type="match status" value="1"/>
</dbReference>
<dbReference type="SMART" id="SM00248">
    <property type="entry name" value="ANK"/>
    <property type="match status" value="4"/>
</dbReference>
<evidence type="ECO:0000256" key="8">
    <source>
        <dbReference type="ARBA" id="ARBA00022737"/>
    </source>
</evidence>
<keyword evidence="3" id="KW-0268">Exocytosis</keyword>
<dbReference type="AlphaFoldDB" id="A0A8X6LN65"/>
<keyword evidence="13" id="KW-0472">Membrane</keyword>
<proteinExistence type="predicted"/>
<dbReference type="InterPro" id="IPR036770">
    <property type="entry name" value="Ankyrin_rpt-contain_sf"/>
</dbReference>
<keyword evidence="5" id="KW-1052">Target cell membrane</keyword>
<dbReference type="PRINTS" id="PR01415">
    <property type="entry name" value="ANKYRIN"/>
</dbReference>
<dbReference type="PROSITE" id="PS50297">
    <property type="entry name" value="ANK_REP_REGION"/>
    <property type="match status" value="3"/>
</dbReference>
<dbReference type="GO" id="GO:0005576">
    <property type="term" value="C:extracellular region"/>
    <property type="evidence" value="ECO:0007669"/>
    <property type="project" value="UniProtKB-SubCell"/>
</dbReference>
<keyword evidence="7" id="KW-0528">Neurotoxin</keyword>
<feature type="repeat" description="ANK" evidence="12">
    <location>
        <begin position="158"/>
        <end position="190"/>
    </location>
</feature>
<feature type="transmembrane region" description="Helical" evidence="13">
    <location>
        <begin position="221"/>
        <end position="245"/>
    </location>
</feature>
<dbReference type="GO" id="GO:0090729">
    <property type="term" value="F:toxin activity"/>
    <property type="evidence" value="ECO:0007669"/>
    <property type="project" value="UniProtKB-KW"/>
</dbReference>
<evidence type="ECO:0000256" key="2">
    <source>
        <dbReference type="ARBA" id="ARBA00004613"/>
    </source>
</evidence>
<feature type="transmembrane region" description="Helical" evidence="13">
    <location>
        <begin position="196"/>
        <end position="215"/>
    </location>
</feature>
<keyword evidence="6" id="KW-0800">Toxin</keyword>
<name>A0A8X6LN65_TRICU</name>
<comment type="subcellular location">
    <subcellularLocation>
        <location evidence="2">Secreted</location>
    </subcellularLocation>
    <subcellularLocation>
        <location evidence="1">Target cell membrane</location>
    </subcellularLocation>
</comment>
<sequence length="268" mass="29976">MAELEETLREILEKINSSPDLSEENVIDRIKDELEKRYLDAFHDWEKNNFYVDYKFTSIRNLLFIAAENGCERVAKFLIKKGADVNIQINSFKEPPLHYAIRKGHAQVVKVLLEGKANVNLKDRQGYTSLHIASQFGRTQIVEDLLKDKINIDVQDKYGKTPLYYAVKYEHIKIVKLLLEKGADPAYAHKPKAKKVGIAVGVITAIVTPLILAHTTVLSTLAIIGATIASALIIGSIAYGVTYMASKHALSSKLSEVNCDEVKKPLQV</sequence>
<dbReference type="GO" id="GO:0005829">
    <property type="term" value="C:cytosol"/>
    <property type="evidence" value="ECO:0007669"/>
    <property type="project" value="TreeGrafter"/>
</dbReference>
<evidence type="ECO:0000256" key="4">
    <source>
        <dbReference type="ARBA" id="ARBA00022525"/>
    </source>
</evidence>
<dbReference type="Proteomes" id="UP000887116">
    <property type="component" value="Unassembled WGS sequence"/>
</dbReference>
<dbReference type="GO" id="GO:0006887">
    <property type="term" value="P:exocytosis"/>
    <property type="evidence" value="ECO:0007669"/>
    <property type="project" value="UniProtKB-KW"/>
</dbReference>
<dbReference type="Pfam" id="PF00023">
    <property type="entry name" value="Ank"/>
    <property type="match status" value="1"/>
</dbReference>
<reference evidence="14" key="1">
    <citation type="submission" date="2020-07" db="EMBL/GenBank/DDBJ databases">
        <title>Multicomponent nature underlies the extraordinary mechanical properties of spider dragline silk.</title>
        <authorList>
            <person name="Kono N."/>
            <person name="Nakamura H."/>
            <person name="Mori M."/>
            <person name="Yoshida Y."/>
            <person name="Ohtoshi R."/>
            <person name="Malay A.D."/>
            <person name="Moran D.A.P."/>
            <person name="Tomita M."/>
            <person name="Numata K."/>
            <person name="Arakawa K."/>
        </authorList>
    </citation>
    <scope>NUCLEOTIDE SEQUENCE</scope>
</reference>
<keyword evidence="10 12" id="KW-0040">ANK repeat</keyword>
<dbReference type="EMBL" id="BMAO01007227">
    <property type="protein sequence ID" value="GFR14487.1"/>
    <property type="molecule type" value="Genomic_DNA"/>
</dbReference>